<name>A0AAV2C738_9ROSI</name>
<dbReference type="SUPFAM" id="SSF53383">
    <property type="entry name" value="PLP-dependent transferases"/>
    <property type="match status" value="1"/>
</dbReference>
<evidence type="ECO:0000313" key="1">
    <source>
        <dbReference type="EMBL" id="CAL1352185.1"/>
    </source>
</evidence>
<keyword evidence="2" id="KW-1185">Reference proteome</keyword>
<accession>A0AAV2C738</accession>
<dbReference type="EMBL" id="OZ034813">
    <property type="protein sequence ID" value="CAL1352185.1"/>
    <property type="molecule type" value="Genomic_DNA"/>
</dbReference>
<reference evidence="1 2" key="1">
    <citation type="submission" date="2024-04" db="EMBL/GenBank/DDBJ databases">
        <authorList>
            <person name="Fracassetti M."/>
        </authorList>
    </citation>
    <scope>NUCLEOTIDE SEQUENCE [LARGE SCALE GENOMIC DNA]</scope>
</reference>
<gene>
    <name evidence="1" type="ORF">LTRI10_LOCUS175</name>
</gene>
<dbReference type="InterPro" id="IPR015421">
    <property type="entry name" value="PyrdxlP-dep_Trfase_major"/>
</dbReference>
<organism evidence="1 2">
    <name type="scientific">Linum trigynum</name>
    <dbReference type="NCBI Taxonomy" id="586398"/>
    <lineage>
        <taxon>Eukaryota</taxon>
        <taxon>Viridiplantae</taxon>
        <taxon>Streptophyta</taxon>
        <taxon>Embryophyta</taxon>
        <taxon>Tracheophyta</taxon>
        <taxon>Spermatophyta</taxon>
        <taxon>Magnoliopsida</taxon>
        <taxon>eudicotyledons</taxon>
        <taxon>Gunneridae</taxon>
        <taxon>Pentapetalae</taxon>
        <taxon>rosids</taxon>
        <taxon>fabids</taxon>
        <taxon>Malpighiales</taxon>
        <taxon>Linaceae</taxon>
        <taxon>Linum</taxon>
    </lineage>
</organism>
<dbReference type="AlphaFoldDB" id="A0AAV2C738"/>
<sequence>MIPPPATYFEKDTFSQRFTYSDHPVACAVAIEALKIYRERDSLACEHHCTKVPRRTMAINVSDQEPWES</sequence>
<evidence type="ECO:0000313" key="2">
    <source>
        <dbReference type="Proteomes" id="UP001497516"/>
    </source>
</evidence>
<proteinExistence type="predicted"/>
<dbReference type="Gene3D" id="3.40.640.10">
    <property type="entry name" value="Type I PLP-dependent aspartate aminotransferase-like (Major domain)"/>
    <property type="match status" value="1"/>
</dbReference>
<dbReference type="Proteomes" id="UP001497516">
    <property type="component" value="Chromosome 1"/>
</dbReference>
<dbReference type="InterPro" id="IPR015424">
    <property type="entry name" value="PyrdxlP-dep_Trfase"/>
</dbReference>
<protein>
    <submittedName>
        <fullName evidence="1">Uncharacterized protein</fullName>
    </submittedName>
</protein>